<gene>
    <name evidence="1" type="ORF">BDN72DRAFT_893523</name>
</gene>
<reference evidence="1 2" key="1">
    <citation type="journal article" date="2019" name="Nat. Ecol. Evol.">
        <title>Megaphylogeny resolves global patterns of mushroom evolution.</title>
        <authorList>
            <person name="Varga T."/>
            <person name="Krizsan K."/>
            <person name="Foldi C."/>
            <person name="Dima B."/>
            <person name="Sanchez-Garcia M."/>
            <person name="Sanchez-Ramirez S."/>
            <person name="Szollosi G.J."/>
            <person name="Szarkandi J.G."/>
            <person name="Papp V."/>
            <person name="Albert L."/>
            <person name="Andreopoulos W."/>
            <person name="Angelini C."/>
            <person name="Antonin V."/>
            <person name="Barry K.W."/>
            <person name="Bougher N.L."/>
            <person name="Buchanan P."/>
            <person name="Buyck B."/>
            <person name="Bense V."/>
            <person name="Catcheside P."/>
            <person name="Chovatia M."/>
            <person name="Cooper J."/>
            <person name="Damon W."/>
            <person name="Desjardin D."/>
            <person name="Finy P."/>
            <person name="Geml J."/>
            <person name="Haridas S."/>
            <person name="Hughes K."/>
            <person name="Justo A."/>
            <person name="Karasinski D."/>
            <person name="Kautmanova I."/>
            <person name="Kiss B."/>
            <person name="Kocsube S."/>
            <person name="Kotiranta H."/>
            <person name="LaButti K.M."/>
            <person name="Lechner B.E."/>
            <person name="Liimatainen K."/>
            <person name="Lipzen A."/>
            <person name="Lukacs Z."/>
            <person name="Mihaltcheva S."/>
            <person name="Morgado L.N."/>
            <person name="Niskanen T."/>
            <person name="Noordeloos M.E."/>
            <person name="Ohm R.A."/>
            <person name="Ortiz-Santana B."/>
            <person name="Ovrebo C."/>
            <person name="Racz N."/>
            <person name="Riley R."/>
            <person name="Savchenko A."/>
            <person name="Shiryaev A."/>
            <person name="Soop K."/>
            <person name="Spirin V."/>
            <person name="Szebenyi C."/>
            <person name="Tomsovsky M."/>
            <person name="Tulloss R.E."/>
            <person name="Uehling J."/>
            <person name="Grigoriev I.V."/>
            <person name="Vagvolgyi C."/>
            <person name="Papp T."/>
            <person name="Martin F.M."/>
            <person name="Miettinen O."/>
            <person name="Hibbett D.S."/>
            <person name="Nagy L.G."/>
        </authorList>
    </citation>
    <scope>NUCLEOTIDE SEQUENCE [LARGE SCALE GENOMIC DNA]</scope>
    <source>
        <strain evidence="1 2">NL-1719</strain>
    </source>
</reference>
<name>A0ACD3B7H7_9AGAR</name>
<evidence type="ECO:0000313" key="2">
    <source>
        <dbReference type="Proteomes" id="UP000308600"/>
    </source>
</evidence>
<evidence type="ECO:0000313" key="1">
    <source>
        <dbReference type="EMBL" id="TFK74080.1"/>
    </source>
</evidence>
<dbReference type="Proteomes" id="UP000308600">
    <property type="component" value="Unassembled WGS sequence"/>
</dbReference>
<sequence length="831" mass="90723">MSSTSYLVQTALDIKGAYTGSPVAITKRLLSSRRPGIWGGPSRFRTKSLEGPAPPPFTFPEPDLLKALVDLYFTKINPFFPLLHRPTFETSVAEDLHLKDREFGAVVLLACALGAKFSDDSRVFSDISVLEEEDMSDEEKTHALSGSCGWKWFEQVDLMRANLMKRPTLYELQAHALSVLFGQSSEALHGAWTQMGIAMRMAQDVGAHKKRTTYESRAQDELWKRAFWVIACQDRSMSAFSGKPLWHQTEDIDVEFPAECDDEYWDHVDPNQRFQQPVDKPSTMAFFTCYLNLMDILAWAMKAIYSTSKPHLYRFTSNMYSERRSLSDLDSAMNSWMGTLPEHLRWSANQDNLIFLAQSATLHAVYYQLQIFIHRPFIPSPRNPTPSLYPSLAICTNAARSCCYVLEAHSERNPPPFFHILAPTFTAAIVLLLNIWSGKRSGVNVYPRREYEDVQKCLEMWKGCEARWPMAGRLREILTELSSVGDIGHGFDAQSSTTSLCLIKASKRESKSQENSPLSTCVSQGSSLSQAVNTPDLSVPSPGSAPPSESHQLAPSPTAETNAQQQPNFALPFYSNELGSLPIFGQFGFSDPSPSGRPVNQLAFLQRFPPGAPGSSQFVANDDGGLSSSSNAPAPVVSSTPTPATTASSLAVPITPLPIGSLPHPISNSNTQTASGGNPFTTYDNPQGLFSFDDIYSSQGSTQVPSAGGAFVTAQLTAQFTDLGNVNNSGAGGVSLGAIPDLAGGMGLGDIPNLGLNPNIGGPSGKNSGKDVSAPTTQLQRDLLYGTNEMMMDEDMLTMWSTAPSGFDLDDWGTYITSVDQIMRDETPGNI</sequence>
<dbReference type="EMBL" id="ML208271">
    <property type="protein sequence ID" value="TFK74080.1"/>
    <property type="molecule type" value="Genomic_DNA"/>
</dbReference>
<accession>A0ACD3B7H7</accession>
<protein>
    <submittedName>
        <fullName evidence="1">Uncharacterized protein</fullName>
    </submittedName>
</protein>
<proteinExistence type="predicted"/>
<keyword evidence="2" id="KW-1185">Reference proteome</keyword>
<organism evidence="1 2">
    <name type="scientific">Pluteus cervinus</name>
    <dbReference type="NCBI Taxonomy" id="181527"/>
    <lineage>
        <taxon>Eukaryota</taxon>
        <taxon>Fungi</taxon>
        <taxon>Dikarya</taxon>
        <taxon>Basidiomycota</taxon>
        <taxon>Agaricomycotina</taxon>
        <taxon>Agaricomycetes</taxon>
        <taxon>Agaricomycetidae</taxon>
        <taxon>Agaricales</taxon>
        <taxon>Pluteineae</taxon>
        <taxon>Pluteaceae</taxon>
        <taxon>Pluteus</taxon>
    </lineage>
</organism>